<reference evidence="1" key="2">
    <citation type="submission" date="2011-02" db="EMBL/GenBank/DDBJ databases">
        <authorList>
            <person name="MacLean D."/>
        </authorList>
    </citation>
    <scope>NUCLEOTIDE SEQUENCE</scope>
</reference>
<reference evidence="1" key="1">
    <citation type="journal article" date="2011" name="PLoS Biol.">
        <title>Gene gain and loss during evolution of obligate parasitism in the white rust pathogen of Arabidopsis thaliana.</title>
        <authorList>
            <person name="Kemen E."/>
            <person name="Gardiner A."/>
            <person name="Schultz-Larsen T."/>
            <person name="Kemen A.C."/>
            <person name="Balmuth A.L."/>
            <person name="Robert-Seilaniantz A."/>
            <person name="Bailey K."/>
            <person name="Holub E."/>
            <person name="Studholme D.J."/>
            <person name="Maclean D."/>
            <person name="Jones J.D."/>
        </authorList>
    </citation>
    <scope>NUCLEOTIDE SEQUENCE</scope>
</reference>
<dbReference type="AlphaFoldDB" id="F0X0C6"/>
<proteinExistence type="predicted"/>
<gene>
    <name evidence="1" type="primary">AlNc14C476G11864</name>
    <name evidence="1" type="ORF">ALNC14_133540</name>
</gene>
<dbReference type="EMBL" id="FR824517">
    <property type="protein sequence ID" value="CCA27210.1"/>
    <property type="molecule type" value="Genomic_DNA"/>
</dbReference>
<sequence length="54" mass="6604">MVAISCVVLVSQSFRLESKWKLLRLHNDYKSRQLVYRSSTFEQTQYRIKYSFRL</sequence>
<organism evidence="1">
    <name type="scientific">Albugo laibachii Nc14</name>
    <dbReference type="NCBI Taxonomy" id="890382"/>
    <lineage>
        <taxon>Eukaryota</taxon>
        <taxon>Sar</taxon>
        <taxon>Stramenopiles</taxon>
        <taxon>Oomycota</taxon>
        <taxon>Peronosporomycetes</taxon>
        <taxon>Albuginales</taxon>
        <taxon>Albuginaceae</taxon>
        <taxon>Albugo</taxon>
    </lineage>
</organism>
<evidence type="ECO:0000313" key="1">
    <source>
        <dbReference type="EMBL" id="CCA27210.1"/>
    </source>
</evidence>
<accession>F0X0C6</accession>
<protein>
    <submittedName>
        <fullName evidence="1">AlNc14C476G11864 protein</fullName>
    </submittedName>
</protein>
<name>F0X0C6_9STRA</name>
<dbReference type="HOGENOM" id="CLU_3054344_0_0_1"/>